<dbReference type="EMBL" id="LWLN01000001">
    <property type="protein sequence ID" value="OLZ39857.1"/>
    <property type="molecule type" value="Genomic_DNA"/>
</dbReference>
<evidence type="ECO:0000313" key="2">
    <source>
        <dbReference type="Proteomes" id="UP000189370"/>
    </source>
</evidence>
<protein>
    <submittedName>
        <fullName evidence="1">Uncharacterized protein</fullName>
    </submittedName>
</protein>
<dbReference type="Proteomes" id="UP000189370">
    <property type="component" value="Unassembled WGS sequence"/>
</dbReference>
<accession>A0A1S8ATG5</accession>
<dbReference type="STRING" id="301967.A6E15_02150"/>
<evidence type="ECO:0000313" key="1">
    <source>
        <dbReference type="EMBL" id="OLZ39857.1"/>
    </source>
</evidence>
<dbReference type="RefSeq" id="WP_076143212.1">
    <property type="nucleotide sequence ID" value="NZ_LWLN01000001.1"/>
</dbReference>
<sequence>MIDEYLEEARREQRRDLEREATAAIELRARLPQLVQEAIARVLEEADDLEQAKELAGIEGEEIDA</sequence>
<reference evidence="2" key="1">
    <citation type="submission" date="2016-04" db="EMBL/GenBank/DDBJ databases">
        <authorList>
            <person name="Chen S.-C."/>
            <person name="Lai M.-C."/>
        </authorList>
    </citation>
    <scope>NUCLEOTIDE SEQUENCE [LARGE SCALE GENOMIC DNA]</scope>
    <source>
        <strain evidence="2">AB14</strain>
    </source>
</reference>
<gene>
    <name evidence="1" type="ORF">A6E15_02150</name>
</gene>
<name>A0A1S8ATG5_9EURY</name>
<comment type="caution">
    <text evidence="1">The sequence shown here is derived from an EMBL/GenBank/DDBJ whole genome shotgun (WGS) entry which is preliminary data.</text>
</comment>
<proteinExistence type="predicted"/>
<dbReference type="AlphaFoldDB" id="A0A1S8ATG5"/>
<keyword evidence="2" id="KW-1185">Reference proteome</keyword>
<organism evidence="1 2">
    <name type="scientific">Natrinema saccharevitans</name>
    <dbReference type="NCBI Taxonomy" id="301967"/>
    <lineage>
        <taxon>Archaea</taxon>
        <taxon>Methanobacteriati</taxon>
        <taxon>Methanobacteriota</taxon>
        <taxon>Stenosarchaea group</taxon>
        <taxon>Halobacteria</taxon>
        <taxon>Halobacteriales</taxon>
        <taxon>Natrialbaceae</taxon>
        <taxon>Natrinema</taxon>
    </lineage>
</organism>